<dbReference type="RefSeq" id="WP_135670367.1">
    <property type="nucleotide sequence ID" value="NZ_RQGN01000038.1"/>
</dbReference>
<dbReference type="InterPro" id="IPR009241">
    <property type="entry name" value="HigB-like"/>
</dbReference>
<evidence type="ECO:0008006" key="4">
    <source>
        <dbReference type="Google" id="ProtNLM"/>
    </source>
</evidence>
<name>A0A5F2BGX2_9LEPT</name>
<dbReference type="Proteomes" id="UP000298429">
    <property type="component" value="Unassembled WGS sequence"/>
</dbReference>
<dbReference type="Pfam" id="PF05973">
    <property type="entry name" value="Gp49"/>
    <property type="match status" value="1"/>
</dbReference>
<dbReference type="OrthoDB" id="9789104at2"/>
<evidence type="ECO:0000313" key="3">
    <source>
        <dbReference type="Proteomes" id="UP000298429"/>
    </source>
</evidence>
<evidence type="ECO:0000313" key="1">
    <source>
        <dbReference type="EMBL" id="TGM04809.1"/>
    </source>
</evidence>
<accession>A0A5F2BGX2</accession>
<comment type="caution">
    <text evidence="1">The sequence shown here is derived from an EMBL/GenBank/DDBJ whole genome shotgun (WGS) entry which is preliminary data.</text>
</comment>
<sequence>MRKVKKPEYLVYQGSAFQIEWYFDKNSKSVSLEFFEGLSIDEQDDFLVLVKKMADTGKIFNEQKFRNEGDKIFAFKPKPNRFLCFFTVGKKIIITNGFPKRQDKIPANEKARAVASRKDYLERTEAGAYYEK</sequence>
<organism evidence="1 3">
    <name type="scientific">Leptospira barantonii</name>
    <dbReference type="NCBI Taxonomy" id="2023184"/>
    <lineage>
        <taxon>Bacteria</taxon>
        <taxon>Pseudomonadati</taxon>
        <taxon>Spirochaetota</taxon>
        <taxon>Spirochaetia</taxon>
        <taxon>Leptospirales</taxon>
        <taxon>Leptospiraceae</taxon>
        <taxon>Leptospira</taxon>
    </lineage>
</organism>
<evidence type="ECO:0000313" key="2">
    <source>
        <dbReference type="EMBL" id="TGM04879.1"/>
    </source>
</evidence>
<dbReference type="EMBL" id="RQGN01000038">
    <property type="protein sequence ID" value="TGM04809.1"/>
    <property type="molecule type" value="Genomic_DNA"/>
</dbReference>
<reference evidence="1 3" key="1">
    <citation type="journal article" date="2019" name="PLoS Negl. Trop. Dis.">
        <title>Revisiting the worldwide diversity of Leptospira species in the environment.</title>
        <authorList>
            <person name="Vincent A.T."/>
            <person name="Schiettekatte O."/>
            <person name="Bourhy P."/>
            <person name="Veyrier F.J."/>
            <person name="Picardeau M."/>
        </authorList>
    </citation>
    <scope>NUCLEOTIDE SEQUENCE [LARGE SCALE GENOMIC DNA]</scope>
    <source>
        <strain evidence="1 3">201702444</strain>
    </source>
</reference>
<dbReference type="AlphaFoldDB" id="A0A5F2BGX2"/>
<gene>
    <name evidence="1" type="ORF">EHQ76_07105</name>
    <name evidence="2" type="ORF">EHQ76_07500</name>
</gene>
<proteinExistence type="predicted"/>
<dbReference type="EMBL" id="RQGN01000038">
    <property type="protein sequence ID" value="TGM04879.1"/>
    <property type="molecule type" value="Genomic_DNA"/>
</dbReference>
<protein>
    <recommendedName>
        <fullName evidence="4">Type II toxin-antitoxin system RelE/ParE family toxin</fullName>
    </recommendedName>
</protein>